<evidence type="ECO:0000256" key="4">
    <source>
        <dbReference type="ARBA" id="ARBA00022989"/>
    </source>
</evidence>
<feature type="transmembrane region" description="Helical" evidence="6">
    <location>
        <begin position="351"/>
        <end position="373"/>
    </location>
</feature>
<dbReference type="EMBL" id="CVOU01000021">
    <property type="protein sequence ID" value="CRI29428.1"/>
    <property type="molecule type" value="Genomic_DNA"/>
</dbReference>
<protein>
    <recommendedName>
        <fullName evidence="9">Membrane associated protein</fullName>
    </recommendedName>
</protein>
<accession>A0A7U7JVL7</accession>
<evidence type="ECO:0000313" key="8">
    <source>
        <dbReference type="Proteomes" id="UP000236509"/>
    </source>
</evidence>
<dbReference type="PIRSF" id="PIRSF032178">
    <property type="entry name" value="UCP032178"/>
    <property type="match status" value="1"/>
</dbReference>
<sequence>MNALFIITFMIVVGAIIGGITNVIAIRMLFHPFKPYYIFKFRVPFTPGLIPKRREEIATKIGQVIEEHLLTESLISEKLKSSKSQEAIHSMIQKQLQKISKDQLTIQQLTSQFDIDFKHVLQTNGSQYIESQLNRYYQTHQDQTIAALLPNQFVTLLDNQVDKATDLLCDRARNYLSSAKGTQDINDMLDTFFNEKGKLIGMLQMFMTKESIADRIQQELIRLTSHPKARGIVTSVISNEYETFKNKPLNELINTSQFDDIAKNISTYLATYINNQSNKSIVALVPNFIDYLENQLSAKLTDLVILQLSKHLSTIMTKVDLRGLIEEQINTFELDYIEKLIIEIANKELKLIMSLGFILGGIIGFFQGLVAIFV</sequence>
<dbReference type="InterPro" id="IPR007383">
    <property type="entry name" value="DUF445"/>
</dbReference>
<evidence type="ECO:0000256" key="1">
    <source>
        <dbReference type="ARBA" id="ARBA00004308"/>
    </source>
</evidence>
<dbReference type="PANTHER" id="PTHR35791">
    <property type="entry name" value="UPF0754 MEMBRANE PROTEIN YHEB"/>
    <property type="match status" value="1"/>
</dbReference>
<gene>
    <name evidence="7" type="ORF">BN1326_90081</name>
</gene>
<evidence type="ECO:0000256" key="2">
    <source>
        <dbReference type="ARBA" id="ARBA00008053"/>
    </source>
</evidence>
<keyword evidence="5 6" id="KW-0472">Membrane</keyword>
<name>A0A7U7JVL7_9STAP</name>
<comment type="caution">
    <text evidence="7">The sequence shown here is derived from an EMBL/GenBank/DDBJ whole genome shotgun (WGS) entry which is preliminary data.</text>
</comment>
<dbReference type="Pfam" id="PF04286">
    <property type="entry name" value="DUF445"/>
    <property type="match status" value="1"/>
</dbReference>
<dbReference type="RefSeq" id="WP_031787926.1">
    <property type="nucleotide sequence ID" value="NZ_AP018562.1"/>
</dbReference>
<dbReference type="GO" id="GO:0012505">
    <property type="term" value="C:endomembrane system"/>
    <property type="evidence" value="ECO:0007669"/>
    <property type="project" value="UniProtKB-SubCell"/>
</dbReference>
<proteinExistence type="inferred from homology"/>
<comment type="subcellular location">
    <subcellularLocation>
        <location evidence="1">Endomembrane system</location>
    </subcellularLocation>
</comment>
<dbReference type="Proteomes" id="UP000236509">
    <property type="component" value="Unassembled WGS sequence"/>
</dbReference>
<comment type="similarity">
    <text evidence="2">Belongs to the UPF0754 family.</text>
</comment>
<evidence type="ECO:0000256" key="5">
    <source>
        <dbReference type="ARBA" id="ARBA00023136"/>
    </source>
</evidence>
<evidence type="ECO:0000256" key="6">
    <source>
        <dbReference type="SAM" id="Phobius"/>
    </source>
</evidence>
<dbReference type="InterPro" id="IPR016991">
    <property type="entry name" value="UCP032178"/>
</dbReference>
<evidence type="ECO:0000256" key="3">
    <source>
        <dbReference type="ARBA" id="ARBA00022692"/>
    </source>
</evidence>
<feature type="transmembrane region" description="Helical" evidence="6">
    <location>
        <begin position="6"/>
        <end position="30"/>
    </location>
</feature>
<evidence type="ECO:0008006" key="9">
    <source>
        <dbReference type="Google" id="ProtNLM"/>
    </source>
</evidence>
<keyword evidence="8" id="KW-1185">Reference proteome</keyword>
<evidence type="ECO:0000313" key="7">
    <source>
        <dbReference type="EMBL" id="CRI29428.1"/>
    </source>
</evidence>
<keyword evidence="3 6" id="KW-0812">Transmembrane</keyword>
<keyword evidence="4 6" id="KW-1133">Transmembrane helix</keyword>
<organism evidence="7 8">
    <name type="scientific">Staphylococcus argenteus</name>
    <dbReference type="NCBI Taxonomy" id="985002"/>
    <lineage>
        <taxon>Bacteria</taxon>
        <taxon>Bacillati</taxon>
        <taxon>Bacillota</taxon>
        <taxon>Bacilli</taxon>
        <taxon>Bacillales</taxon>
        <taxon>Staphylococcaceae</taxon>
        <taxon>Staphylococcus</taxon>
    </lineage>
</organism>
<reference evidence="7 8" key="1">
    <citation type="submission" date="2015-04" db="EMBL/GenBank/DDBJ databases">
        <authorList>
            <person name="Cao L."/>
            <person name="Gao C.H."/>
        </authorList>
    </citation>
    <scope>NUCLEOTIDE SEQUENCE [LARGE SCALE GENOMIC DNA]</scope>
    <source>
        <strain evidence="7 8">SH3</strain>
    </source>
</reference>
<dbReference type="AlphaFoldDB" id="A0A7U7JVL7"/>
<dbReference type="PANTHER" id="PTHR35791:SF1">
    <property type="entry name" value="UPF0754 MEMBRANE PROTEIN YHEB"/>
    <property type="match status" value="1"/>
</dbReference>